<accession>A0ABY8AT54</accession>
<dbReference type="Pfam" id="PF13231">
    <property type="entry name" value="PMT_2"/>
    <property type="match status" value="1"/>
</dbReference>
<protein>
    <submittedName>
        <fullName evidence="3">Glycosyltransferase family 39 protein</fullName>
        <ecNumber evidence="3">2.4.-.-</ecNumber>
    </submittedName>
</protein>
<dbReference type="EC" id="2.4.-.-" evidence="3"/>
<keyword evidence="1" id="KW-1133">Transmembrane helix</keyword>
<sequence length="471" mass="53944">MRNKYQSITLNRQAFSYFFALASILILARLFLCNPTLGLDEAEQIVFAQKLSAGYPSQPPLYTWLQYFVFQSLGVSLFSVALLKYSLLFLCIYFYHQICRLYCQNSLLVWCATLSWALIPNISYDLLPHRTHAILALLAACLTWYWFIRPTQLSKWSWSIIWGLIIGVGLLSKFNYLIFLAIFLFTVLSINEYRSKLLNPYFLITLTTALLLSSPYWIWLLDNAKMGLYSSYKLALPGKNQWSGIGRLFQASVCFAIPVILILFFFPLSRARSAASAANQLLWRYHLFVMPFLLLIVVSAGIYNVKTHWVLPLFFLSPLWLFSIVNEQAFSVRHAKYFLGICFVVQATLIGVWIVRTPHLAQFPVKQFVNEIKEEHHPFAAIVSDSHWLLGSLMLYLPNNQGILMHPVKPITLPAGNLLFIWEGEQSPWWVNNLAAATPQLMTQAVTTRNDKASASHRYRLQTAQEGGEIG</sequence>
<keyword evidence="1" id="KW-0472">Membrane</keyword>
<organism evidence="3 4">
    <name type="scientific">Legionella cardiaca</name>
    <dbReference type="NCBI Taxonomy" id="1071983"/>
    <lineage>
        <taxon>Bacteria</taxon>
        <taxon>Pseudomonadati</taxon>
        <taxon>Pseudomonadota</taxon>
        <taxon>Gammaproteobacteria</taxon>
        <taxon>Legionellales</taxon>
        <taxon>Legionellaceae</taxon>
        <taxon>Legionella</taxon>
    </lineage>
</organism>
<evidence type="ECO:0000313" key="4">
    <source>
        <dbReference type="Proteomes" id="UP001222087"/>
    </source>
</evidence>
<keyword evidence="1" id="KW-0812">Transmembrane</keyword>
<evidence type="ECO:0000259" key="2">
    <source>
        <dbReference type="Pfam" id="PF13231"/>
    </source>
</evidence>
<dbReference type="Proteomes" id="UP001222087">
    <property type="component" value="Chromosome"/>
</dbReference>
<feature type="transmembrane region" description="Helical" evidence="1">
    <location>
        <begin position="14"/>
        <end position="32"/>
    </location>
</feature>
<gene>
    <name evidence="3" type="ORF">PXX05_10360</name>
</gene>
<feature type="transmembrane region" description="Helical" evidence="1">
    <location>
        <begin position="309"/>
        <end position="325"/>
    </location>
</feature>
<proteinExistence type="predicted"/>
<keyword evidence="4" id="KW-1185">Reference proteome</keyword>
<dbReference type="RefSeq" id="WP_275088152.1">
    <property type="nucleotide sequence ID" value="NZ_CP119078.1"/>
</dbReference>
<feature type="transmembrane region" description="Helical" evidence="1">
    <location>
        <begin position="248"/>
        <end position="269"/>
    </location>
</feature>
<feature type="transmembrane region" description="Helical" evidence="1">
    <location>
        <begin position="130"/>
        <end position="148"/>
    </location>
</feature>
<feature type="domain" description="Glycosyltransferase RgtA/B/C/D-like" evidence="2">
    <location>
        <begin position="58"/>
        <end position="219"/>
    </location>
</feature>
<feature type="transmembrane region" description="Helical" evidence="1">
    <location>
        <begin position="68"/>
        <end position="95"/>
    </location>
</feature>
<evidence type="ECO:0000313" key="3">
    <source>
        <dbReference type="EMBL" id="WED42327.1"/>
    </source>
</evidence>
<keyword evidence="3" id="KW-0808">Transferase</keyword>
<reference evidence="3 4" key="1">
    <citation type="submission" date="2023-02" db="EMBL/GenBank/DDBJ databases">
        <title>Genome Sequence of L. cardiaca H63T.</title>
        <authorList>
            <person name="Lopez A.E."/>
            <person name="Cianciotto N.P."/>
        </authorList>
    </citation>
    <scope>NUCLEOTIDE SEQUENCE [LARGE SCALE GENOMIC DNA]</scope>
    <source>
        <strain evidence="3 4">H63</strain>
    </source>
</reference>
<feature type="transmembrane region" description="Helical" evidence="1">
    <location>
        <begin position="337"/>
        <end position="356"/>
    </location>
</feature>
<dbReference type="InterPro" id="IPR038731">
    <property type="entry name" value="RgtA/B/C-like"/>
</dbReference>
<keyword evidence="3" id="KW-0328">Glycosyltransferase</keyword>
<evidence type="ECO:0000256" key="1">
    <source>
        <dbReference type="SAM" id="Phobius"/>
    </source>
</evidence>
<dbReference type="GO" id="GO:0016757">
    <property type="term" value="F:glycosyltransferase activity"/>
    <property type="evidence" value="ECO:0007669"/>
    <property type="project" value="UniProtKB-KW"/>
</dbReference>
<feature type="transmembrane region" description="Helical" evidence="1">
    <location>
        <begin position="200"/>
        <end position="219"/>
    </location>
</feature>
<name>A0ABY8AT54_9GAMM</name>
<dbReference type="EMBL" id="CP119078">
    <property type="protein sequence ID" value="WED42327.1"/>
    <property type="molecule type" value="Genomic_DNA"/>
</dbReference>
<feature type="transmembrane region" description="Helical" evidence="1">
    <location>
        <begin position="281"/>
        <end position="303"/>
    </location>
</feature>